<dbReference type="PANTHER" id="PTHR30055">
    <property type="entry name" value="HTH-TYPE TRANSCRIPTIONAL REGULATOR RUTR"/>
    <property type="match status" value="1"/>
</dbReference>
<comment type="caution">
    <text evidence="4">The sequence shown here is derived from an EMBL/GenBank/DDBJ whole genome shotgun (WGS) entry which is preliminary data.</text>
</comment>
<dbReference type="Proteomes" id="UP000551501">
    <property type="component" value="Unassembled WGS sequence"/>
</dbReference>
<keyword evidence="1 2" id="KW-0238">DNA-binding</keyword>
<evidence type="ECO:0000256" key="1">
    <source>
        <dbReference type="ARBA" id="ARBA00023125"/>
    </source>
</evidence>
<feature type="domain" description="HTH tetR-type" evidence="3">
    <location>
        <begin position="15"/>
        <end position="75"/>
    </location>
</feature>
<reference evidence="4 5" key="1">
    <citation type="submission" date="2020-08" db="EMBL/GenBank/DDBJ databases">
        <title>Sequencing the genomes of 1000 actinobacteria strains.</title>
        <authorList>
            <person name="Klenk H.-P."/>
        </authorList>
    </citation>
    <scope>NUCLEOTIDE SEQUENCE [LARGE SCALE GENOMIC DNA]</scope>
    <source>
        <strain evidence="4 5">DSM 45298</strain>
    </source>
</reference>
<organism evidence="4 5">
    <name type="scientific">Gordonia humi</name>
    <dbReference type="NCBI Taxonomy" id="686429"/>
    <lineage>
        <taxon>Bacteria</taxon>
        <taxon>Bacillati</taxon>
        <taxon>Actinomycetota</taxon>
        <taxon>Actinomycetes</taxon>
        <taxon>Mycobacteriales</taxon>
        <taxon>Gordoniaceae</taxon>
        <taxon>Gordonia</taxon>
    </lineage>
</organism>
<protein>
    <submittedName>
        <fullName evidence="4">AcrR family transcriptional regulator</fullName>
    </submittedName>
</protein>
<evidence type="ECO:0000313" key="5">
    <source>
        <dbReference type="Proteomes" id="UP000551501"/>
    </source>
</evidence>
<sequence length="206" mass="22774">MTSGSRSSAGGSASSPRREQLIAVAAEVFLHNAYDSVTVEMICAQAGVSGPALYRHFRNKQALLVAVVEKGLDALQEFARTTVESEADPVRALQAMTDHHIRSVMDAPPTPLIFQKNEHVFSEVERRRIRREMSRYAEEWIGLVIPLRPDISEPQVRLLTHSVFAMLNSLATLNKGLDRASITVMMSHAAMQALTSSMSLDLRSDE</sequence>
<evidence type="ECO:0000313" key="4">
    <source>
        <dbReference type="EMBL" id="MBB4133980.1"/>
    </source>
</evidence>
<dbReference type="AlphaFoldDB" id="A0A840F0U7"/>
<dbReference type="Gene3D" id="1.10.357.10">
    <property type="entry name" value="Tetracycline Repressor, domain 2"/>
    <property type="match status" value="1"/>
</dbReference>
<evidence type="ECO:0000256" key="2">
    <source>
        <dbReference type="PROSITE-ProRule" id="PRU00335"/>
    </source>
</evidence>
<dbReference type="PRINTS" id="PR00455">
    <property type="entry name" value="HTHTETR"/>
</dbReference>
<dbReference type="PROSITE" id="PS50977">
    <property type="entry name" value="HTH_TETR_2"/>
    <property type="match status" value="1"/>
</dbReference>
<gene>
    <name evidence="4" type="ORF">BKA16_000532</name>
</gene>
<feature type="DNA-binding region" description="H-T-H motif" evidence="2">
    <location>
        <begin position="38"/>
        <end position="57"/>
    </location>
</feature>
<dbReference type="PANTHER" id="PTHR30055:SF237">
    <property type="entry name" value="TRANSCRIPTIONAL REPRESSOR MCE3R"/>
    <property type="match status" value="1"/>
</dbReference>
<dbReference type="GO" id="GO:0000976">
    <property type="term" value="F:transcription cis-regulatory region binding"/>
    <property type="evidence" value="ECO:0007669"/>
    <property type="project" value="TreeGrafter"/>
</dbReference>
<evidence type="ECO:0000259" key="3">
    <source>
        <dbReference type="PROSITE" id="PS50977"/>
    </source>
</evidence>
<dbReference type="GO" id="GO:0003700">
    <property type="term" value="F:DNA-binding transcription factor activity"/>
    <property type="evidence" value="ECO:0007669"/>
    <property type="project" value="TreeGrafter"/>
</dbReference>
<dbReference type="InterPro" id="IPR050109">
    <property type="entry name" value="HTH-type_TetR-like_transc_reg"/>
</dbReference>
<dbReference type="Pfam" id="PF00440">
    <property type="entry name" value="TetR_N"/>
    <property type="match status" value="1"/>
</dbReference>
<dbReference type="SUPFAM" id="SSF46689">
    <property type="entry name" value="Homeodomain-like"/>
    <property type="match status" value="1"/>
</dbReference>
<dbReference type="InterPro" id="IPR001647">
    <property type="entry name" value="HTH_TetR"/>
</dbReference>
<keyword evidence="5" id="KW-1185">Reference proteome</keyword>
<dbReference type="InterPro" id="IPR009057">
    <property type="entry name" value="Homeodomain-like_sf"/>
</dbReference>
<dbReference type="Gene3D" id="1.10.10.60">
    <property type="entry name" value="Homeodomain-like"/>
    <property type="match status" value="1"/>
</dbReference>
<dbReference type="EMBL" id="JACIFP010000001">
    <property type="protein sequence ID" value="MBB4133980.1"/>
    <property type="molecule type" value="Genomic_DNA"/>
</dbReference>
<name>A0A840F0U7_9ACTN</name>
<dbReference type="RefSeq" id="WP_183369186.1">
    <property type="nucleotide sequence ID" value="NZ_JACIFP010000001.1"/>
</dbReference>
<proteinExistence type="predicted"/>
<accession>A0A840F0U7</accession>